<evidence type="ECO:0000256" key="1">
    <source>
        <dbReference type="SAM" id="MobiDB-lite"/>
    </source>
</evidence>
<dbReference type="EMBL" id="BGZK01000084">
    <property type="protein sequence ID" value="GBP17059.1"/>
    <property type="molecule type" value="Genomic_DNA"/>
</dbReference>
<dbReference type="Proteomes" id="UP000299102">
    <property type="component" value="Unassembled WGS sequence"/>
</dbReference>
<evidence type="ECO:0000313" key="2">
    <source>
        <dbReference type="EMBL" id="GBP17059.1"/>
    </source>
</evidence>
<sequence>MSKEALAGLSNVEAPLLHSDSDEQQEIATKTKTQTKPNSVRERMRSGDLGPARVYEREPIGNARGSRRQSARRTRGAAAGRGPAPPPLAGLSALSFNELRVPSVGVPVTAELKKATNDSDVR</sequence>
<feature type="region of interest" description="Disordered" evidence="1">
    <location>
        <begin position="1"/>
        <end position="89"/>
    </location>
</feature>
<feature type="compositionally biased region" description="Basic residues" evidence="1">
    <location>
        <begin position="65"/>
        <end position="75"/>
    </location>
</feature>
<dbReference type="AlphaFoldDB" id="A0A4C1TSV4"/>
<protein>
    <submittedName>
        <fullName evidence="2">Uncharacterized protein</fullName>
    </submittedName>
</protein>
<name>A0A4C1TSV4_EUMVA</name>
<keyword evidence="3" id="KW-1185">Reference proteome</keyword>
<reference evidence="2 3" key="1">
    <citation type="journal article" date="2019" name="Commun. Biol.">
        <title>The bagworm genome reveals a unique fibroin gene that provides high tensile strength.</title>
        <authorList>
            <person name="Kono N."/>
            <person name="Nakamura H."/>
            <person name="Ohtoshi R."/>
            <person name="Tomita M."/>
            <person name="Numata K."/>
            <person name="Arakawa K."/>
        </authorList>
    </citation>
    <scope>NUCLEOTIDE SEQUENCE [LARGE SCALE GENOMIC DNA]</scope>
</reference>
<gene>
    <name evidence="2" type="ORF">EVAR_8129_1</name>
</gene>
<evidence type="ECO:0000313" key="3">
    <source>
        <dbReference type="Proteomes" id="UP000299102"/>
    </source>
</evidence>
<organism evidence="2 3">
    <name type="scientific">Eumeta variegata</name>
    <name type="common">Bagworm moth</name>
    <name type="synonym">Eumeta japonica</name>
    <dbReference type="NCBI Taxonomy" id="151549"/>
    <lineage>
        <taxon>Eukaryota</taxon>
        <taxon>Metazoa</taxon>
        <taxon>Ecdysozoa</taxon>
        <taxon>Arthropoda</taxon>
        <taxon>Hexapoda</taxon>
        <taxon>Insecta</taxon>
        <taxon>Pterygota</taxon>
        <taxon>Neoptera</taxon>
        <taxon>Endopterygota</taxon>
        <taxon>Lepidoptera</taxon>
        <taxon>Glossata</taxon>
        <taxon>Ditrysia</taxon>
        <taxon>Tineoidea</taxon>
        <taxon>Psychidae</taxon>
        <taxon>Oiketicinae</taxon>
        <taxon>Eumeta</taxon>
    </lineage>
</organism>
<proteinExistence type="predicted"/>
<feature type="compositionally biased region" description="Polar residues" evidence="1">
    <location>
        <begin position="26"/>
        <end position="38"/>
    </location>
</feature>
<comment type="caution">
    <text evidence="2">The sequence shown here is derived from an EMBL/GenBank/DDBJ whole genome shotgun (WGS) entry which is preliminary data.</text>
</comment>
<accession>A0A4C1TSV4</accession>